<dbReference type="Pfam" id="PF14497">
    <property type="entry name" value="GST_C_3"/>
    <property type="match status" value="1"/>
</dbReference>
<evidence type="ECO:0000259" key="1">
    <source>
        <dbReference type="PROSITE" id="PS50404"/>
    </source>
</evidence>
<dbReference type="InterPro" id="IPR040079">
    <property type="entry name" value="Glutathione_S-Trfase"/>
</dbReference>
<keyword evidence="4" id="KW-1185">Reference proteome</keyword>
<dbReference type="CDD" id="cd03192">
    <property type="entry name" value="GST_C_Sigma_like"/>
    <property type="match status" value="1"/>
</dbReference>
<dbReference type="SFLD" id="SFLDS00019">
    <property type="entry name" value="Glutathione_Transferase_(cytos"/>
    <property type="match status" value="1"/>
</dbReference>
<dbReference type="InterPro" id="IPR004046">
    <property type="entry name" value="GST_C"/>
</dbReference>
<feature type="domain" description="GST N-terminal" evidence="1">
    <location>
        <begin position="2"/>
        <end position="79"/>
    </location>
</feature>
<accession>A0AAE0YAP9</accession>
<dbReference type="SFLD" id="SFLDG00363">
    <property type="entry name" value="AMPS_(cytGST):_Alpha-__Mu-__Pi"/>
    <property type="match status" value="1"/>
</dbReference>
<sequence>MSVPKLTYFAIRGRGELTRLVMAAARKQLEEVTVEFAAWEEMQPATTFGVLPTLEVNGKEYFQGNAIATYLARENGLYGNTNLDCLMIDQIVQLKEDILTVEINTVVGSDQEKIQAAKKLISDVYPRTMRIFNKFIQENPANSGFVVGEKMTLGDLAIFEGTQSCYNNDSDFLSGFPNIMTLREKVAAAEGVKEYLAGRKSLVPIHSFLYTDI</sequence>
<dbReference type="Proteomes" id="UP001283361">
    <property type="component" value="Unassembled WGS sequence"/>
</dbReference>
<dbReference type="Gene3D" id="3.40.30.10">
    <property type="entry name" value="Glutaredoxin"/>
    <property type="match status" value="1"/>
</dbReference>
<dbReference type="InterPro" id="IPR050213">
    <property type="entry name" value="GST_superfamily"/>
</dbReference>
<organism evidence="3 4">
    <name type="scientific">Elysia crispata</name>
    <name type="common">lettuce slug</name>
    <dbReference type="NCBI Taxonomy" id="231223"/>
    <lineage>
        <taxon>Eukaryota</taxon>
        <taxon>Metazoa</taxon>
        <taxon>Spiralia</taxon>
        <taxon>Lophotrochozoa</taxon>
        <taxon>Mollusca</taxon>
        <taxon>Gastropoda</taxon>
        <taxon>Heterobranchia</taxon>
        <taxon>Euthyneura</taxon>
        <taxon>Panpulmonata</taxon>
        <taxon>Sacoglossa</taxon>
        <taxon>Placobranchoidea</taxon>
        <taxon>Plakobranchidae</taxon>
        <taxon>Elysia</taxon>
    </lineage>
</organism>
<evidence type="ECO:0000259" key="2">
    <source>
        <dbReference type="PROSITE" id="PS50405"/>
    </source>
</evidence>
<dbReference type="SUPFAM" id="SSF52833">
    <property type="entry name" value="Thioredoxin-like"/>
    <property type="match status" value="1"/>
</dbReference>
<evidence type="ECO:0008006" key="5">
    <source>
        <dbReference type="Google" id="ProtNLM"/>
    </source>
</evidence>
<reference evidence="3" key="1">
    <citation type="journal article" date="2023" name="G3 (Bethesda)">
        <title>A reference genome for the long-term kleptoplast-retaining sea slug Elysia crispata morphotype clarki.</title>
        <authorList>
            <person name="Eastman K.E."/>
            <person name="Pendleton A.L."/>
            <person name="Shaikh M.A."/>
            <person name="Suttiyut T."/>
            <person name="Ogas R."/>
            <person name="Tomko P."/>
            <person name="Gavelis G."/>
            <person name="Widhalm J.R."/>
            <person name="Wisecaver J.H."/>
        </authorList>
    </citation>
    <scope>NUCLEOTIDE SEQUENCE</scope>
    <source>
        <strain evidence="3">ECLA1</strain>
    </source>
</reference>
<dbReference type="EMBL" id="JAWDGP010006556">
    <property type="protein sequence ID" value="KAK3739047.1"/>
    <property type="molecule type" value="Genomic_DNA"/>
</dbReference>
<comment type="caution">
    <text evidence="3">The sequence shown here is derived from an EMBL/GenBank/DDBJ whole genome shotgun (WGS) entry which is preliminary data.</text>
</comment>
<dbReference type="InterPro" id="IPR010987">
    <property type="entry name" value="Glutathione-S-Trfase_C-like"/>
</dbReference>
<feature type="domain" description="GST C-terminal" evidence="2">
    <location>
        <begin position="81"/>
        <end position="213"/>
    </location>
</feature>
<evidence type="ECO:0000313" key="3">
    <source>
        <dbReference type="EMBL" id="KAK3739047.1"/>
    </source>
</evidence>
<dbReference type="PROSITE" id="PS50404">
    <property type="entry name" value="GST_NTER"/>
    <property type="match status" value="1"/>
</dbReference>
<dbReference type="Pfam" id="PF02798">
    <property type="entry name" value="GST_N"/>
    <property type="match status" value="1"/>
</dbReference>
<proteinExistence type="predicted"/>
<dbReference type="PROSITE" id="PS50405">
    <property type="entry name" value="GST_CTER"/>
    <property type="match status" value="1"/>
</dbReference>
<gene>
    <name evidence="3" type="ORF">RRG08_025136</name>
</gene>
<dbReference type="InterPro" id="IPR036282">
    <property type="entry name" value="Glutathione-S-Trfase_C_sf"/>
</dbReference>
<evidence type="ECO:0000313" key="4">
    <source>
        <dbReference type="Proteomes" id="UP001283361"/>
    </source>
</evidence>
<dbReference type="AlphaFoldDB" id="A0AAE0YAP9"/>
<dbReference type="InterPro" id="IPR004045">
    <property type="entry name" value="Glutathione_S-Trfase_N"/>
</dbReference>
<dbReference type="CDD" id="cd03039">
    <property type="entry name" value="GST_N_Sigma_like"/>
    <property type="match status" value="1"/>
</dbReference>
<dbReference type="SUPFAM" id="SSF47616">
    <property type="entry name" value="GST C-terminal domain-like"/>
    <property type="match status" value="1"/>
</dbReference>
<dbReference type="InterPro" id="IPR036249">
    <property type="entry name" value="Thioredoxin-like_sf"/>
</dbReference>
<name>A0AAE0YAP9_9GAST</name>
<dbReference type="Gene3D" id="1.20.1050.10">
    <property type="match status" value="1"/>
</dbReference>
<protein>
    <recommendedName>
        <fullName evidence="5">Glutathione S-transferase</fullName>
    </recommendedName>
</protein>
<dbReference type="PANTHER" id="PTHR11571">
    <property type="entry name" value="GLUTATHIONE S-TRANSFERASE"/>
    <property type="match status" value="1"/>
</dbReference>
<dbReference type="GO" id="GO:0006749">
    <property type="term" value="P:glutathione metabolic process"/>
    <property type="evidence" value="ECO:0007669"/>
    <property type="project" value="TreeGrafter"/>
</dbReference>
<dbReference type="PANTHER" id="PTHR11571:SF150">
    <property type="entry name" value="GLUTATHIONE S-TRANSFERASE"/>
    <property type="match status" value="1"/>
</dbReference>
<dbReference type="SFLD" id="SFLDG01205">
    <property type="entry name" value="AMPS.1"/>
    <property type="match status" value="1"/>
</dbReference>
<dbReference type="GO" id="GO:0004364">
    <property type="term" value="F:glutathione transferase activity"/>
    <property type="evidence" value="ECO:0007669"/>
    <property type="project" value="TreeGrafter"/>
</dbReference>